<dbReference type="SUPFAM" id="SSF159501">
    <property type="entry name" value="EreA/ChaN-like"/>
    <property type="match status" value="1"/>
</dbReference>
<reference evidence="1" key="1">
    <citation type="journal article" date="2022" name="Front. Microbiol.">
        <title>Mirubactin C rescues the lethal effect of cell wall biosynthesis mutations in Bacillus subtilis.</title>
        <authorList>
            <person name="Kepplinger B."/>
            <person name="Wen X."/>
            <person name="Tyler A.R."/>
            <person name="Kim B.Y."/>
            <person name="Brown J."/>
            <person name="Banks P."/>
            <person name="Dashti Y."/>
            <person name="Mackenzie E.S."/>
            <person name="Wills C."/>
            <person name="Kawai Y."/>
            <person name="Waldron K.J."/>
            <person name="Allenby N.E.E."/>
            <person name="Wu L.J."/>
            <person name="Hall M.J."/>
            <person name="Errington J."/>
        </authorList>
    </citation>
    <scope>NUCLEOTIDE SEQUENCE</scope>
    <source>
        <strain evidence="1">MDA8-470</strain>
    </source>
</reference>
<evidence type="ECO:0000313" key="1">
    <source>
        <dbReference type="EMBL" id="UZK52725.1"/>
    </source>
</evidence>
<dbReference type="CDD" id="cd14728">
    <property type="entry name" value="Ere-like"/>
    <property type="match status" value="1"/>
</dbReference>
<dbReference type="InterPro" id="IPR007815">
    <property type="entry name" value="Emycin_Estase"/>
</dbReference>
<evidence type="ECO:0000313" key="2">
    <source>
        <dbReference type="Proteomes" id="UP001164963"/>
    </source>
</evidence>
<dbReference type="Pfam" id="PF05139">
    <property type="entry name" value="Erythro_esteras"/>
    <property type="match status" value="1"/>
</dbReference>
<organism evidence="1 2">
    <name type="scientific">Streptomyces drozdowiczii</name>
    <dbReference type="NCBI Taxonomy" id="202862"/>
    <lineage>
        <taxon>Bacteria</taxon>
        <taxon>Bacillati</taxon>
        <taxon>Actinomycetota</taxon>
        <taxon>Actinomycetes</taxon>
        <taxon>Kitasatosporales</taxon>
        <taxon>Streptomycetaceae</taxon>
        <taxon>Streptomyces</taxon>
    </lineage>
</organism>
<dbReference type="InterPro" id="IPR052036">
    <property type="entry name" value="Hydrolase/PRTase-associated"/>
</dbReference>
<dbReference type="PANTHER" id="PTHR31299">
    <property type="entry name" value="ESTERASE, PUTATIVE (AFU_ORTHOLOGUE AFUA_1G05850)-RELATED"/>
    <property type="match status" value="1"/>
</dbReference>
<dbReference type="PANTHER" id="PTHR31299:SF0">
    <property type="entry name" value="ESTERASE, PUTATIVE (AFU_ORTHOLOGUE AFUA_1G05850)-RELATED"/>
    <property type="match status" value="1"/>
</dbReference>
<dbReference type="Proteomes" id="UP001164963">
    <property type="component" value="Chromosome"/>
</dbReference>
<proteinExistence type="predicted"/>
<name>A0ABY6PKG2_9ACTN</name>
<dbReference type="InterPro" id="IPR014622">
    <property type="entry name" value="UCP036794_erythomycin"/>
</dbReference>
<gene>
    <name evidence="1" type="ORF">NEH16_00090</name>
</gene>
<accession>A0ABY6PKG2</accession>
<sequence>MGEASHSGHEFFTLKALLFKELVATQGFTTFVLEASWSTGLRLDAYVTDGTGDPEQIMREEFQGQYVFWNTDEYLDLIHWMRHYNVSNPDQPALHFAGNDLGYPGTDAFDRVSAYLNAHRPDLTEQINDLYRGIRPGRGAQTGDWMGQQLTKDAASRRKEADQAEHALAVLRTSGRPLGSAGHAYDCAVQNATAIAQTFTGYAFPHDEFPARMRFRDRAMADNTAWWLAHTNGKVLLASNNGHVAYTSDNPQEFPEPVGAFLRDELGARYMNIGLTFNEGSLNALPDYASHNPQEYAVPAAPSGHNEHILGQLSCLDFALDLRTAPPAARTWLDTARPTRSFGLYWSPRTPKQPWAARTTYSST</sequence>
<dbReference type="Gene3D" id="3.40.1660.10">
    <property type="entry name" value="EreA-like (biosynthetic domain)"/>
    <property type="match status" value="1"/>
</dbReference>
<protein>
    <submittedName>
        <fullName evidence="1">Erythromycin esterase family protein</fullName>
    </submittedName>
</protein>
<dbReference type="EMBL" id="CP098740">
    <property type="protein sequence ID" value="UZK52725.1"/>
    <property type="molecule type" value="Genomic_DNA"/>
</dbReference>
<dbReference type="PIRSF" id="PIRSF036794">
    <property type="entry name" value="UCP_erythr_ester"/>
    <property type="match status" value="1"/>
</dbReference>
<keyword evidence="2" id="KW-1185">Reference proteome</keyword>
<dbReference type="RefSeq" id="WP_265538360.1">
    <property type="nucleotide sequence ID" value="NZ_CP098740.1"/>
</dbReference>
<dbReference type="Gene3D" id="3.30.1870.10">
    <property type="entry name" value="EreA-like, domain 2"/>
    <property type="match status" value="1"/>
</dbReference>
<dbReference type="Gene3D" id="1.20.1440.30">
    <property type="entry name" value="Biosynthetic Protein domain"/>
    <property type="match status" value="1"/>
</dbReference>